<feature type="transmembrane region" description="Helical" evidence="1">
    <location>
        <begin position="486"/>
        <end position="504"/>
    </location>
</feature>
<dbReference type="EMBL" id="BLLK01000022">
    <property type="protein sequence ID" value="GFH45876.1"/>
    <property type="molecule type" value="Genomic_DNA"/>
</dbReference>
<feature type="transmembrane region" description="Helical" evidence="1">
    <location>
        <begin position="454"/>
        <end position="474"/>
    </location>
</feature>
<comment type="caution">
    <text evidence="2">The sequence shown here is derived from an EMBL/GenBank/DDBJ whole genome shotgun (WGS) entry which is preliminary data.</text>
</comment>
<dbReference type="AlphaFoldDB" id="A0AAD3CJ91"/>
<keyword evidence="1" id="KW-1133">Transmembrane helix</keyword>
<dbReference type="Pfam" id="PF04114">
    <property type="entry name" value="Gaa1"/>
    <property type="match status" value="1"/>
</dbReference>
<dbReference type="GO" id="GO:0042765">
    <property type="term" value="C:GPI-anchor transamidase complex"/>
    <property type="evidence" value="ECO:0007669"/>
    <property type="project" value="InterPro"/>
</dbReference>
<dbReference type="PANTHER" id="PTHR13304:SF0">
    <property type="entry name" value="GLYCOSYLPHOSPHATIDYLINOSITOL ANCHOR ATTACHMENT 1 PROTEIN"/>
    <property type="match status" value="1"/>
</dbReference>
<gene>
    <name evidence="2" type="ORF">CTEN210_02350</name>
</gene>
<evidence type="ECO:0000313" key="2">
    <source>
        <dbReference type="EMBL" id="GFH45876.1"/>
    </source>
</evidence>
<feature type="transmembrane region" description="Helical" evidence="1">
    <location>
        <begin position="591"/>
        <end position="608"/>
    </location>
</feature>
<organism evidence="2 3">
    <name type="scientific">Chaetoceros tenuissimus</name>
    <dbReference type="NCBI Taxonomy" id="426638"/>
    <lineage>
        <taxon>Eukaryota</taxon>
        <taxon>Sar</taxon>
        <taxon>Stramenopiles</taxon>
        <taxon>Ochrophyta</taxon>
        <taxon>Bacillariophyta</taxon>
        <taxon>Coscinodiscophyceae</taxon>
        <taxon>Chaetocerotophycidae</taxon>
        <taxon>Chaetocerotales</taxon>
        <taxon>Chaetocerotaceae</taxon>
        <taxon>Chaetoceros</taxon>
    </lineage>
</organism>
<feature type="transmembrane region" description="Helical" evidence="1">
    <location>
        <begin position="560"/>
        <end position="579"/>
    </location>
</feature>
<protein>
    <submittedName>
        <fullName evidence="2">Uncharacterized protein</fullName>
    </submittedName>
</protein>
<evidence type="ECO:0000313" key="3">
    <source>
        <dbReference type="Proteomes" id="UP001054902"/>
    </source>
</evidence>
<proteinExistence type="predicted"/>
<keyword evidence="1" id="KW-0812">Transmembrane</keyword>
<feature type="transmembrane region" description="Helical" evidence="1">
    <location>
        <begin position="524"/>
        <end position="548"/>
    </location>
</feature>
<dbReference type="PANTHER" id="PTHR13304">
    <property type="entry name" value="GLYCOSYLPHOSPHATIDYLINOSITOL ANCHOR ATTACHMENT 1 PROTEIN"/>
    <property type="match status" value="1"/>
</dbReference>
<reference evidence="2 3" key="1">
    <citation type="journal article" date="2021" name="Sci. Rep.">
        <title>The genome of the diatom Chaetoceros tenuissimus carries an ancient integrated fragment of an extant virus.</title>
        <authorList>
            <person name="Hongo Y."/>
            <person name="Kimura K."/>
            <person name="Takaki Y."/>
            <person name="Yoshida Y."/>
            <person name="Baba S."/>
            <person name="Kobayashi G."/>
            <person name="Nagasaki K."/>
            <person name="Hano T."/>
            <person name="Tomaru Y."/>
        </authorList>
    </citation>
    <scope>NUCLEOTIDE SEQUENCE [LARGE SCALE GENOMIC DNA]</scope>
    <source>
        <strain evidence="2 3">NIES-3715</strain>
    </source>
</reference>
<dbReference type="InterPro" id="IPR007246">
    <property type="entry name" value="Gaa1"/>
</dbReference>
<evidence type="ECO:0000256" key="1">
    <source>
        <dbReference type="SAM" id="Phobius"/>
    </source>
</evidence>
<keyword evidence="3" id="KW-1185">Reference proteome</keyword>
<name>A0AAD3CJ91_9STRA</name>
<dbReference type="GO" id="GO:0016255">
    <property type="term" value="P:attachment of GPI anchor to protein"/>
    <property type="evidence" value="ECO:0007669"/>
    <property type="project" value="TreeGrafter"/>
</dbReference>
<sequence length="609" mass="69188">MGIKLKNKQVKIPYFIGLAWFISHPIVSVITGELKCRGMYVDEHQLDIPSLQTEPYELDQIRRNYLLEDTTSSSESDEKFSNACDVLEYMKVNYSRFQRDFRKIVYEKKKSNTAKGVEIKEEDDEERNEINPYQTPYISCNKVLHQVSDDDAASIHNDYSLIRIDPSQSPLQPVEALVIVLPHSSNWFKSDFHSSILTFIEHMVESPWLAKSILIVSPNEKYSNINNIDTSASGMGSHLVNEYTSNMMVNPDVVKQFINDFYSSPSVPYQFSLPIDTKSLIVRQLIAIEIDASPRYSGDKFFVLPQGRNGLVPNLDLLSAVRLALLKVFGGKVQILMHLHDLTWWDDLVKLRLPADRFHQKWAKDFGNMIGFMAAFWNPSPHSFALENGIDSFTFRAHLRPNRNSESVHASVVHTVSSIENLVRGLNSLSERLHHNVNQYVMPSAHTFVSHSEYVLPAVLLILPLALRVIKTLLQKEQCSMYTSTMQGTFVLLSYFLALALASLTKGSDGLQVVACMLGLYFHLPIAMTHISLFLLSAIIWVPFLAFVEYDCIKSTFRNFIFRALLGSFLFAALLLGLMTTDLMNESWGSYAFTIAMPMHFLVVGLMIL</sequence>
<keyword evidence="1" id="KW-0472">Membrane</keyword>
<accession>A0AAD3CJ91</accession>
<dbReference type="Proteomes" id="UP001054902">
    <property type="component" value="Unassembled WGS sequence"/>
</dbReference>
<feature type="transmembrane region" description="Helical" evidence="1">
    <location>
        <begin position="12"/>
        <end position="30"/>
    </location>
</feature>